<reference evidence="1 2" key="1">
    <citation type="journal article" date="2017" name="Nature">
        <title>The Apostasia genome and the evolution of orchids.</title>
        <authorList>
            <person name="Zhang G.Q."/>
            <person name="Liu K.W."/>
            <person name="Li Z."/>
            <person name="Lohaus R."/>
            <person name="Hsiao Y.Y."/>
            <person name="Niu S.C."/>
            <person name="Wang J.Y."/>
            <person name="Lin Y.C."/>
            <person name="Xu Q."/>
            <person name="Chen L.J."/>
            <person name="Yoshida K."/>
            <person name="Fujiwara S."/>
            <person name="Wang Z.W."/>
            <person name="Zhang Y.Q."/>
            <person name="Mitsuda N."/>
            <person name="Wang M."/>
            <person name="Liu G.H."/>
            <person name="Pecoraro L."/>
            <person name="Huang H.X."/>
            <person name="Xiao X.J."/>
            <person name="Lin M."/>
            <person name="Wu X.Y."/>
            <person name="Wu W.L."/>
            <person name="Chen Y.Y."/>
            <person name="Chang S.B."/>
            <person name="Sakamoto S."/>
            <person name="Ohme-Takagi M."/>
            <person name="Yagi M."/>
            <person name="Zeng S.J."/>
            <person name="Shen C.Y."/>
            <person name="Yeh C.M."/>
            <person name="Luo Y.B."/>
            <person name="Tsai W.C."/>
            <person name="Van de Peer Y."/>
            <person name="Liu Z.J."/>
        </authorList>
    </citation>
    <scope>NUCLEOTIDE SEQUENCE [LARGE SCALE GENOMIC DNA]</scope>
    <source>
        <strain evidence="2">cv. Shenzhen</strain>
        <tissue evidence="1">Stem</tissue>
    </source>
</reference>
<dbReference type="Proteomes" id="UP000236161">
    <property type="component" value="Unassembled WGS sequence"/>
</dbReference>
<evidence type="ECO:0000313" key="1">
    <source>
        <dbReference type="EMBL" id="PKA48879.1"/>
    </source>
</evidence>
<dbReference type="AlphaFoldDB" id="A0A2I0A007"/>
<dbReference type="PANTHER" id="PTHR34464">
    <property type="entry name" value="OS09G0376300 PROTEIN"/>
    <property type="match status" value="1"/>
</dbReference>
<gene>
    <name evidence="1" type="ORF">AXF42_Ash016395</name>
</gene>
<dbReference type="PANTHER" id="PTHR34464:SF3">
    <property type="entry name" value="OS09G0376300 PROTEIN"/>
    <property type="match status" value="1"/>
</dbReference>
<dbReference type="EMBL" id="KZ452102">
    <property type="protein sequence ID" value="PKA48879.1"/>
    <property type="molecule type" value="Genomic_DNA"/>
</dbReference>
<protein>
    <submittedName>
        <fullName evidence="1">Uncharacterized protein</fullName>
    </submittedName>
</protein>
<organism evidence="1 2">
    <name type="scientific">Apostasia shenzhenica</name>
    <dbReference type="NCBI Taxonomy" id="1088818"/>
    <lineage>
        <taxon>Eukaryota</taxon>
        <taxon>Viridiplantae</taxon>
        <taxon>Streptophyta</taxon>
        <taxon>Embryophyta</taxon>
        <taxon>Tracheophyta</taxon>
        <taxon>Spermatophyta</taxon>
        <taxon>Magnoliopsida</taxon>
        <taxon>Liliopsida</taxon>
        <taxon>Asparagales</taxon>
        <taxon>Orchidaceae</taxon>
        <taxon>Apostasioideae</taxon>
        <taxon>Apostasia</taxon>
    </lineage>
</organism>
<sequence length="175" mass="20072">MPIAFARLSHWVYGTKYHESTNTGLNSSSDSLAFGDPDSVTFPPVNEFRMRSSERRMQRKWRSREERRLRIDREYDMVIVPSDGDCLSGSDSDGSDWSVGWMEPHGPDFLTGDGDTETSFAVLVPCYGRGRCEKRDLEKRHALGEVVKQKGFSYDNSDYIERWLSSLQECDGLRN</sequence>
<evidence type="ECO:0000313" key="2">
    <source>
        <dbReference type="Proteomes" id="UP000236161"/>
    </source>
</evidence>
<dbReference type="OrthoDB" id="686813at2759"/>
<dbReference type="STRING" id="1088818.A0A2I0A007"/>
<name>A0A2I0A007_9ASPA</name>
<keyword evidence="2" id="KW-1185">Reference proteome</keyword>
<accession>A0A2I0A007</accession>
<proteinExistence type="predicted"/>